<organism evidence="2 3">
    <name type="scientific">Subdoligranulum variabile DSM 15176</name>
    <dbReference type="NCBI Taxonomy" id="411471"/>
    <lineage>
        <taxon>Bacteria</taxon>
        <taxon>Bacillati</taxon>
        <taxon>Bacillota</taxon>
        <taxon>Clostridia</taxon>
        <taxon>Eubacteriales</taxon>
        <taxon>Oscillospiraceae</taxon>
        <taxon>Subdoligranulum</taxon>
    </lineage>
</organism>
<keyword evidence="1" id="KW-1133">Transmembrane helix</keyword>
<dbReference type="Pfam" id="PF19700">
    <property type="entry name" value="DUF6198"/>
    <property type="match status" value="1"/>
</dbReference>
<dbReference type="eggNOG" id="COG2364">
    <property type="taxonomic scope" value="Bacteria"/>
</dbReference>
<feature type="transmembrane region" description="Helical" evidence="1">
    <location>
        <begin position="54"/>
        <end position="75"/>
    </location>
</feature>
<evidence type="ECO:0008006" key="4">
    <source>
        <dbReference type="Google" id="ProtNLM"/>
    </source>
</evidence>
<accession>D1PI86</accession>
<evidence type="ECO:0000313" key="2">
    <source>
        <dbReference type="EMBL" id="EFB77600.1"/>
    </source>
</evidence>
<gene>
    <name evidence="2" type="ORF">SUBVAR_04051</name>
</gene>
<feature type="transmembrane region" description="Helical" evidence="1">
    <location>
        <begin position="215"/>
        <end position="236"/>
    </location>
</feature>
<feature type="transmembrane region" description="Helical" evidence="1">
    <location>
        <begin position="172"/>
        <end position="194"/>
    </location>
</feature>
<protein>
    <recommendedName>
        <fullName evidence="4">Integral membrane protein</fullName>
    </recommendedName>
</protein>
<dbReference type="HOGENOM" id="CLU_083843_2_1_9"/>
<keyword evidence="1" id="KW-0812">Transmembrane</keyword>
<evidence type="ECO:0000313" key="3">
    <source>
        <dbReference type="Proteomes" id="UP000003438"/>
    </source>
</evidence>
<dbReference type="EMBL" id="ACBY02000008">
    <property type="protein sequence ID" value="EFB77600.1"/>
    <property type="molecule type" value="Genomic_DNA"/>
</dbReference>
<feature type="transmembrane region" description="Helical" evidence="1">
    <location>
        <begin position="132"/>
        <end position="152"/>
    </location>
</feature>
<dbReference type="InterPro" id="IPR038750">
    <property type="entry name" value="YczE/YyaS-like"/>
</dbReference>
<reference evidence="2" key="1">
    <citation type="submission" date="2009-12" db="EMBL/GenBank/DDBJ databases">
        <authorList>
            <person name="Weinstock G."/>
            <person name="Sodergren E."/>
            <person name="Clifton S."/>
            <person name="Fulton L."/>
            <person name="Fulton B."/>
            <person name="Courtney L."/>
            <person name="Fronick C."/>
            <person name="Harrison M."/>
            <person name="Strong C."/>
            <person name="Farmer C."/>
            <person name="Delahaunty K."/>
            <person name="Markovic C."/>
            <person name="Hall O."/>
            <person name="Minx P."/>
            <person name="Tomlinson C."/>
            <person name="Mitreva M."/>
            <person name="Nelson J."/>
            <person name="Hou S."/>
            <person name="Wollam A."/>
            <person name="Pepin K.H."/>
            <person name="Johnson M."/>
            <person name="Bhonagiri V."/>
            <person name="Nash W.E."/>
            <person name="Warren W."/>
            <person name="Chinwalla A."/>
            <person name="Mardis E.R."/>
            <person name="Wilson R.K."/>
        </authorList>
    </citation>
    <scope>NUCLEOTIDE SEQUENCE [LARGE SCALE GENOMIC DNA]</scope>
    <source>
        <strain evidence="2">DSM 15176</strain>
    </source>
</reference>
<dbReference type="PANTHER" id="PTHR40078:SF1">
    <property type="entry name" value="INTEGRAL MEMBRANE PROTEIN"/>
    <property type="match status" value="1"/>
</dbReference>
<proteinExistence type="predicted"/>
<dbReference type="AlphaFoldDB" id="D1PI86"/>
<dbReference type="STRING" id="411471.SUBVAR_04051"/>
<feature type="transmembrane region" description="Helical" evidence="1">
    <location>
        <begin position="95"/>
        <end position="120"/>
    </location>
</feature>
<keyword evidence="3" id="KW-1185">Reference proteome</keyword>
<dbReference type="PANTHER" id="PTHR40078">
    <property type="entry name" value="INTEGRAL MEMBRANE PROTEIN-RELATED"/>
    <property type="match status" value="1"/>
</dbReference>
<name>D1PI86_9FIRM</name>
<keyword evidence="1" id="KW-0472">Membrane</keyword>
<evidence type="ECO:0000256" key="1">
    <source>
        <dbReference type="SAM" id="Phobius"/>
    </source>
</evidence>
<dbReference type="Proteomes" id="UP000003438">
    <property type="component" value="Unassembled WGS sequence"/>
</dbReference>
<comment type="caution">
    <text evidence="2">The sequence shown here is derived from an EMBL/GenBank/DDBJ whole genome shotgun (WGS) entry which is preliminary data.</text>
</comment>
<sequence>MSIRLYRPFSPPAVFPSALLQREEGTAEGSHRLPEVRIPHGKGKARMKEKSIKMAKCVLVYCMGLFIMALGVSFSGTADLGMSPVNSIPYVLSEIFASLSMGTWIIIIFSAYILIQFVILGRDFQPWRILQLICTTLFGYFTDFTNFLAGLFLPDPARMTFAPAVVYGVRLLYLAISMVLIALGILFYLAPNLISLPGEGIMQVIAHKLDKPLPVIKMCFDCTVSLIALAISLAYFRQFHGIREGTVIAAFGVGKILGLYDPLKPALHRFMHGLEVE</sequence>